<protein>
    <submittedName>
        <fullName evidence="1">Uncharacterized protein</fullName>
    </submittedName>
</protein>
<evidence type="ECO:0000313" key="1">
    <source>
        <dbReference type="EMBL" id="BAH07615.1"/>
    </source>
</evidence>
<name>B9E540_CLOK1</name>
<dbReference type="HOGENOM" id="CLU_2971346_0_0_9"/>
<accession>B9E540</accession>
<sequence>MFVMARNNDNLVAPGKVAKFKRNSAERVQTNSKKIYNGDLVDIDTSSLGGNKKAKAYELEQ</sequence>
<reference evidence="2" key="1">
    <citation type="submission" date="2005-09" db="EMBL/GenBank/DDBJ databases">
        <title>Complete genome sequence of Clostridium kluyveri and comparative genomics of Clostridia species.</title>
        <authorList>
            <person name="Inui M."/>
            <person name="Nonaka H."/>
            <person name="Shinoda Y."/>
            <person name="Ikenaga Y."/>
            <person name="Abe M."/>
            <person name="Naito K."/>
            <person name="Vertes A.A."/>
            <person name="Yukawa H."/>
        </authorList>
    </citation>
    <scope>NUCLEOTIDE SEQUENCE [LARGE SCALE GENOMIC DNA]</scope>
    <source>
        <strain evidence="2">NBRC 12016</strain>
    </source>
</reference>
<dbReference type="KEGG" id="ckr:CKR_2564"/>
<dbReference type="EMBL" id="AP009049">
    <property type="protein sequence ID" value="BAH07615.1"/>
    <property type="molecule type" value="Genomic_DNA"/>
</dbReference>
<gene>
    <name evidence="1" type="ordered locus">CKR_2564</name>
</gene>
<dbReference type="AlphaFoldDB" id="B9E540"/>
<proteinExistence type="predicted"/>
<evidence type="ECO:0000313" key="2">
    <source>
        <dbReference type="Proteomes" id="UP000007969"/>
    </source>
</evidence>
<dbReference type="Proteomes" id="UP000007969">
    <property type="component" value="Chromosome"/>
</dbReference>
<organism evidence="1 2">
    <name type="scientific">Clostridium kluyveri (strain NBRC 12016)</name>
    <dbReference type="NCBI Taxonomy" id="583346"/>
    <lineage>
        <taxon>Bacteria</taxon>
        <taxon>Bacillati</taxon>
        <taxon>Bacillota</taxon>
        <taxon>Clostridia</taxon>
        <taxon>Eubacteriales</taxon>
        <taxon>Clostridiaceae</taxon>
        <taxon>Clostridium</taxon>
    </lineage>
</organism>